<dbReference type="InterPro" id="IPR004300">
    <property type="entry name" value="Glyco_hydro_57_N"/>
</dbReference>
<dbReference type="EMBL" id="SHMQ01000011">
    <property type="protein sequence ID" value="RZV39277.1"/>
    <property type="molecule type" value="Genomic_DNA"/>
</dbReference>
<dbReference type="InterPro" id="IPR027291">
    <property type="entry name" value="Glyco_hydro_38_N_sf"/>
</dbReference>
<evidence type="ECO:0000256" key="3">
    <source>
        <dbReference type="RuleBase" id="RU361196"/>
    </source>
</evidence>
<feature type="domain" description="Glycoside hydrolase family 57 N-terminal" evidence="4">
    <location>
        <begin position="12"/>
        <end position="440"/>
    </location>
</feature>
<dbReference type="Pfam" id="PF03065">
    <property type="entry name" value="Glyco_hydro_57"/>
    <property type="match status" value="1"/>
</dbReference>
<evidence type="ECO:0000256" key="1">
    <source>
        <dbReference type="ARBA" id="ARBA00006821"/>
    </source>
</evidence>
<organism evidence="5 6">
    <name type="scientific">Candidatus Acidulodesulfobacterium acidiphilum</name>
    <dbReference type="NCBI Taxonomy" id="2597224"/>
    <lineage>
        <taxon>Bacteria</taxon>
        <taxon>Deltaproteobacteria</taxon>
        <taxon>Candidatus Acidulodesulfobacterales</taxon>
        <taxon>Candidatus Acidulodesulfobacterium</taxon>
    </lineage>
</organism>
<dbReference type="PANTHER" id="PTHR36306:SF1">
    <property type="entry name" value="ALPHA-AMYLASE-RELATED"/>
    <property type="match status" value="1"/>
</dbReference>
<dbReference type="GO" id="GO:0003824">
    <property type="term" value="F:catalytic activity"/>
    <property type="evidence" value="ECO:0007669"/>
    <property type="project" value="InterPro"/>
</dbReference>
<comment type="similarity">
    <text evidence="1 3">Belongs to the glycosyl hydrolase 57 family.</text>
</comment>
<dbReference type="CDD" id="cd10796">
    <property type="entry name" value="GH57N_APU"/>
    <property type="match status" value="1"/>
</dbReference>
<evidence type="ECO:0000259" key="4">
    <source>
        <dbReference type="Pfam" id="PF03065"/>
    </source>
</evidence>
<sequence length="808" mass="93785">MVDSINNPINVIFLWHFHQPYYKDNFTGEMLMPWTRLHATKDYYYMGALLKNHPEIHATFNYSPSLLSQLEDYTGNYGALLKNEEFLSISDGKISKLSLEDKLFIIEKFFPACSSSNNFIEKSARFKQLYARLKTADGGGLEEKVDMFDTQDYLDIVVLFNLMWFDPVSIAEDEFLTALKNKDKKFTEEEKDRLIKEKIPQVLNKILPLITELAKNGQIELSASPYYHPILPLLCDTDIADFHDGIKLPMPFRHPEDADYQIKSALDYFSGKLKYKVKGMWPSEGSVSEKALKLFMDNDINWIATDEEILENSIGTNLKDLRLRKLLYRPYVIKRNDKFLYIFFRDKGLSDLIGFKYSNYEPKAAAEDLINNLKNIALSIQDYDKNGLSAVPIILDGENAWEYYKNNAYDFFNYLYENITKNSKIIKTLTVSEYIKKTEETLKITDAEPESGTYENGKTGVKVKSFFDIKWNTDPDKDSDFDYSKIYNIPMIYPGSWINHNFRIWIGDKEDNRAWDILSKTRDYLLQKDKEAYADKNDAAAPVNIENGAGPNFKAAWKQIFIAEGSDYNWWYGEDRTSGIDEEYDFLYRTHLINVYKFLNETPPDEYFIPLLEGKKAVKPNMDIVSYIYPKIDGIADNYFEWLGSAVFFPSILSGKAMAHTDRFIRKMQYGFNGEYFFMRFDFFKKDYSELLGKVLIIKFINNSDVEVKIEFNINNSLNLLLNSPYIKDGKSATKHNTGNILKAAYNKILELSIKTFTLGVAPSNQIDFYAVLTYKNNPLVEIERFPVSGYFETTIPDTNFEIANWIV</sequence>
<dbReference type="PANTHER" id="PTHR36306">
    <property type="entry name" value="ALPHA-AMYLASE-RELATED-RELATED"/>
    <property type="match status" value="1"/>
</dbReference>
<gene>
    <name evidence="5" type="ORF">EVJ48_04935</name>
</gene>
<comment type="caution">
    <text evidence="5">The sequence shown here is derived from an EMBL/GenBank/DDBJ whole genome shotgun (WGS) entry which is preliminary data.</text>
</comment>
<evidence type="ECO:0000256" key="2">
    <source>
        <dbReference type="ARBA" id="ARBA00023277"/>
    </source>
</evidence>
<reference evidence="5 6" key="1">
    <citation type="submission" date="2019-01" db="EMBL/GenBank/DDBJ databases">
        <title>Insights into ecological role of a new deltaproteobacterial order Candidatus Sinidesulfobacterales (Sva0485) by metagenomics and metatranscriptomics.</title>
        <authorList>
            <person name="Tan S."/>
            <person name="Liu J."/>
            <person name="Fang Y."/>
            <person name="Hedlund B."/>
            <person name="Lian Z.-H."/>
            <person name="Huang L.-Y."/>
            <person name="Li J.-T."/>
            <person name="Huang L.-N."/>
            <person name="Li W.-J."/>
            <person name="Jiang H.-C."/>
            <person name="Dong H.-L."/>
            <person name="Shu W.-S."/>
        </authorList>
    </citation>
    <scope>NUCLEOTIDE SEQUENCE [LARGE SCALE GENOMIC DNA]</scope>
    <source>
        <strain evidence="5">AP4</strain>
    </source>
</reference>
<name>A0A520XDK0_9DELT</name>
<protein>
    <recommendedName>
        <fullName evidence="4">Glycoside hydrolase family 57 N-terminal domain-containing protein</fullName>
    </recommendedName>
</protein>
<dbReference type="InterPro" id="IPR052046">
    <property type="entry name" value="GH57_Enzymes"/>
</dbReference>
<accession>A0A520XDK0</accession>
<dbReference type="Gene3D" id="3.20.110.10">
    <property type="entry name" value="Glycoside hydrolase 38, N terminal domain"/>
    <property type="match status" value="1"/>
</dbReference>
<dbReference type="GO" id="GO:0005975">
    <property type="term" value="P:carbohydrate metabolic process"/>
    <property type="evidence" value="ECO:0007669"/>
    <property type="project" value="InterPro"/>
</dbReference>
<evidence type="ECO:0000313" key="5">
    <source>
        <dbReference type="EMBL" id="RZV39277.1"/>
    </source>
</evidence>
<dbReference type="AlphaFoldDB" id="A0A520XDK0"/>
<evidence type="ECO:0000313" key="6">
    <source>
        <dbReference type="Proteomes" id="UP000322454"/>
    </source>
</evidence>
<dbReference type="SUPFAM" id="SSF88713">
    <property type="entry name" value="Glycoside hydrolase/deacetylase"/>
    <property type="match status" value="1"/>
</dbReference>
<dbReference type="Proteomes" id="UP000322454">
    <property type="component" value="Unassembled WGS sequence"/>
</dbReference>
<dbReference type="InterPro" id="IPR011330">
    <property type="entry name" value="Glyco_hydro/deAcase_b/a-brl"/>
</dbReference>
<keyword evidence="2 3" id="KW-0119">Carbohydrate metabolism</keyword>
<proteinExistence type="inferred from homology"/>